<dbReference type="PROSITE" id="PS50835">
    <property type="entry name" value="IG_LIKE"/>
    <property type="match status" value="1"/>
</dbReference>
<dbReference type="InterPro" id="IPR013151">
    <property type="entry name" value="Immunoglobulin_dom"/>
</dbReference>
<keyword evidence="3" id="KW-1133">Transmembrane helix</keyword>
<keyword evidence="3" id="KW-0812">Transmembrane</keyword>
<evidence type="ECO:0000256" key="1">
    <source>
        <dbReference type="ARBA" id="ARBA00023319"/>
    </source>
</evidence>
<dbReference type="CDD" id="cd00096">
    <property type="entry name" value="Ig"/>
    <property type="match status" value="1"/>
</dbReference>
<gene>
    <name evidence="5" type="ORF">AALO_G00271690</name>
</gene>
<dbReference type="InterPro" id="IPR036179">
    <property type="entry name" value="Ig-like_dom_sf"/>
</dbReference>
<evidence type="ECO:0000256" key="2">
    <source>
        <dbReference type="SAM" id="MobiDB-lite"/>
    </source>
</evidence>
<dbReference type="InterPro" id="IPR013783">
    <property type="entry name" value="Ig-like_fold"/>
</dbReference>
<feature type="domain" description="Ig-like" evidence="4">
    <location>
        <begin position="55"/>
        <end position="129"/>
    </location>
</feature>
<reference evidence="5" key="1">
    <citation type="submission" date="2020-10" db="EMBL/GenBank/DDBJ databases">
        <title>Chromosome-scale genome assembly of the Allis shad, Alosa alosa.</title>
        <authorList>
            <person name="Margot Z."/>
            <person name="Christophe K."/>
            <person name="Cabau C."/>
            <person name="Louis A."/>
            <person name="Berthelot C."/>
            <person name="Parey E."/>
            <person name="Roest Crollius H."/>
            <person name="Montfort J."/>
            <person name="Robinson-Rechavi M."/>
            <person name="Bucao C."/>
            <person name="Bouchez O."/>
            <person name="Gislard M."/>
            <person name="Lluch J."/>
            <person name="Milhes M."/>
            <person name="Lampietro C."/>
            <person name="Lopez Roques C."/>
            <person name="Donnadieu C."/>
            <person name="Braasch I."/>
            <person name="Desvignes T."/>
            <person name="Postlethwait J."/>
            <person name="Bobe J."/>
            <person name="Guiguen Y."/>
        </authorList>
    </citation>
    <scope>NUCLEOTIDE SEQUENCE</scope>
    <source>
        <strain evidence="5">M-15738</strain>
        <tissue evidence="5">Blood</tissue>
    </source>
</reference>
<dbReference type="InterPro" id="IPR007110">
    <property type="entry name" value="Ig-like_dom"/>
</dbReference>
<dbReference type="EMBL" id="JADWDJ010000021">
    <property type="protein sequence ID" value="KAG5264060.1"/>
    <property type="molecule type" value="Genomic_DNA"/>
</dbReference>
<keyword evidence="3" id="KW-0472">Membrane</keyword>
<sequence length="294" mass="32782">MESKTVDTSFTVGNITKEHSGNYSCVFSRTKHHLGDVKGEGHNTISIKVIDSLYPAVIAVDESRVRGGADVHFRCSSTDAPDTDVLHAYFCRNQTIIDIKMWDAQKKQASFHLRSVQEDDAGSYSCVVSGRLLAATELGACGNLNVFLAVYEYPSSAFSQVMLPGMYVSLSLVFLLLLFQLAWYLGKRIWPCRRHPQVSGNQDGVDTTYAVVSERNQNSDEAENMSQNEFSDFTEEENSDRGYAEDVTYQEIEDNRGQEHADMWTGPDGARVSPPTKKVLYATPLKSKKPCHVD</sequence>
<name>A0AAV6FMX6_9TELE</name>
<feature type="region of interest" description="Disordered" evidence="2">
    <location>
        <begin position="216"/>
        <end position="241"/>
    </location>
</feature>
<protein>
    <recommendedName>
        <fullName evidence="4">Ig-like domain-containing protein</fullName>
    </recommendedName>
</protein>
<dbReference type="AlphaFoldDB" id="A0AAV6FMX6"/>
<dbReference type="Proteomes" id="UP000823561">
    <property type="component" value="Chromosome 21"/>
</dbReference>
<feature type="transmembrane region" description="Helical" evidence="3">
    <location>
        <begin position="165"/>
        <end position="185"/>
    </location>
</feature>
<evidence type="ECO:0000256" key="3">
    <source>
        <dbReference type="SAM" id="Phobius"/>
    </source>
</evidence>
<dbReference type="Gene3D" id="2.60.40.10">
    <property type="entry name" value="Immunoglobulins"/>
    <property type="match status" value="1"/>
</dbReference>
<evidence type="ECO:0000259" key="4">
    <source>
        <dbReference type="PROSITE" id="PS50835"/>
    </source>
</evidence>
<proteinExistence type="predicted"/>
<dbReference type="SUPFAM" id="SSF48726">
    <property type="entry name" value="Immunoglobulin"/>
    <property type="match status" value="1"/>
</dbReference>
<comment type="caution">
    <text evidence="5">The sequence shown here is derived from an EMBL/GenBank/DDBJ whole genome shotgun (WGS) entry which is preliminary data.</text>
</comment>
<keyword evidence="6" id="KW-1185">Reference proteome</keyword>
<keyword evidence="1" id="KW-0393">Immunoglobulin domain</keyword>
<organism evidence="5 6">
    <name type="scientific">Alosa alosa</name>
    <name type="common">allis shad</name>
    <dbReference type="NCBI Taxonomy" id="278164"/>
    <lineage>
        <taxon>Eukaryota</taxon>
        <taxon>Metazoa</taxon>
        <taxon>Chordata</taxon>
        <taxon>Craniata</taxon>
        <taxon>Vertebrata</taxon>
        <taxon>Euteleostomi</taxon>
        <taxon>Actinopterygii</taxon>
        <taxon>Neopterygii</taxon>
        <taxon>Teleostei</taxon>
        <taxon>Clupei</taxon>
        <taxon>Clupeiformes</taxon>
        <taxon>Clupeoidei</taxon>
        <taxon>Clupeidae</taxon>
        <taxon>Alosa</taxon>
    </lineage>
</organism>
<evidence type="ECO:0000313" key="6">
    <source>
        <dbReference type="Proteomes" id="UP000823561"/>
    </source>
</evidence>
<accession>A0AAV6FMX6</accession>
<dbReference type="Pfam" id="PF00047">
    <property type="entry name" value="ig"/>
    <property type="match status" value="1"/>
</dbReference>
<evidence type="ECO:0000313" key="5">
    <source>
        <dbReference type="EMBL" id="KAG5264060.1"/>
    </source>
</evidence>